<evidence type="ECO:0000256" key="2">
    <source>
        <dbReference type="SAM" id="Phobius"/>
    </source>
</evidence>
<evidence type="ECO:0000313" key="3">
    <source>
        <dbReference type="EMBL" id="KAK8382611.1"/>
    </source>
</evidence>
<dbReference type="Proteomes" id="UP001487740">
    <property type="component" value="Unassembled WGS sequence"/>
</dbReference>
<feature type="compositionally biased region" description="Polar residues" evidence="1">
    <location>
        <begin position="325"/>
        <end position="339"/>
    </location>
</feature>
<feature type="region of interest" description="Disordered" evidence="1">
    <location>
        <begin position="324"/>
        <end position="354"/>
    </location>
</feature>
<feature type="compositionally biased region" description="Pro residues" evidence="1">
    <location>
        <begin position="212"/>
        <end position="222"/>
    </location>
</feature>
<gene>
    <name evidence="3" type="ORF">O3P69_015443</name>
</gene>
<organism evidence="3 4">
    <name type="scientific">Scylla paramamosain</name>
    <name type="common">Mud crab</name>
    <dbReference type="NCBI Taxonomy" id="85552"/>
    <lineage>
        <taxon>Eukaryota</taxon>
        <taxon>Metazoa</taxon>
        <taxon>Ecdysozoa</taxon>
        <taxon>Arthropoda</taxon>
        <taxon>Crustacea</taxon>
        <taxon>Multicrustacea</taxon>
        <taxon>Malacostraca</taxon>
        <taxon>Eumalacostraca</taxon>
        <taxon>Eucarida</taxon>
        <taxon>Decapoda</taxon>
        <taxon>Pleocyemata</taxon>
        <taxon>Brachyura</taxon>
        <taxon>Eubrachyura</taxon>
        <taxon>Portunoidea</taxon>
        <taxon>Portunidae</taxon>
        <taxon>Portuninae</taxon>
        <taxon>Scylla</taxon>
    </lineage>
</organism>
<comment type="caution">
    <text evidence="3">The sequence shown here is derived from an EMBL/GenBank/DDBJ whole genome shotgun (WGS) entry which is preliminary data.</text>
</comment>
<reference evidence="3 4" key="1">
    <citation type="submission" date="2023-03" db="EMBL/GenBank/DDBJ databases">
        <title>High-quality genome of Scylla paramamosain provides insights in environmental adaptation.</title>
        <authorList>
            <person name="Zhang L."/>
        </authorList>
    </citation>
    <scope>NUCLEOTIDE SEQUENCE [LARGE SCALE GENOMIC DNA]</scope>
    <source>
        <strain evidence="3">LZ_2023a</strain>
        <tissue evidence="3">Muscle</tissue>
    </source>
</reference>
<evidence type="ECO:0000256" key="1">
    <source>
        <dbReference type="SAM" id="MobiDB-lite"/>
    </source>
</evidence>
<feature type="compositionally biased region" description="Low complexity" evidence="1">
    <location>
        <begin position="302"/>
        <end position="312"/>
    </location>
</feature>
<name>A0AAW0T6P5_SCYPA</name>
<keyword evidence="2" id="KW-1133">Transmembrane helix</keyword>
<feature type="region of interest" description="Disordered" evidence="1">
    <location>
        <begin position="208"/>
        <end position="238"/>
    </location>
</feature>
<feature type="region of interest" description="Disordered" evidence="1">
    <location>
        <begin position="291"/>
        <end position="312"/>
    </location>
</feature>
<feature type="transmembrane region" description="Helical" evidence="2">
    <location>
        <begin position="113"/>
        <end position="135"/>
    </location>
</feature>
<sequence>MSSSGISVHLGGVEVTVLPTDADNITTMGNSSLFDQLLLLFPGAGGVGEIYHGPHKGILAPSTLAADFRAVTPGVAVGDGDMEDILSAAPGERDNARHFGAEEVGVKEAVYNMLITTLFLLFVLTTVALLIFLLMRRPPCCPCCQDPYDTSASPGSTGSQAANITYLTETHGIVVKKWMKDSPPPYESPPEYSSLSPELIMDAKTLQDLVTSPPPPPPPPQSSAPASSSPPAAGVVLDRSSSPLCTTPLFSASFCDSPRSLTPTIHHEGRGAAAAAACLFDRSSSPIFTHYQSPPAGGLSHPSSSSSSSSTTYVASSAVAPSVYGQATPSPPSYESLQQVYCHDAAPRRKEDAR</sequence>
<keyword evidence="2" id="KW-0472">Membrane</keyword>
<protein>
    <submittedName>
        <fullName evidence="3">Uncharacterized protein</fullName>
    </submittedName>
</protein>
<feature type="compositionally biased region" description="Low complexity" evidence="1">
    <location>
        <begin position="223"/>
        <end position="233"/>
    </location>
</feature>
<feature type="compositionally biased region" description="Basic and acidic residues" evidence="1">
    <location>
        <begin position="345"/>
        <end position="354"/>
    </location>
</feature>
<dbReference type="EMBL" id="JARAKH010000039">
    <property type="protein sequence ID" value="KAK8382614.1"/>
    <property type="molecule type" value="Genomic_DNA"/>
</dbReference>
<proteinExistence type="predicted"/>
<accession>A0AAW0T6P5</accession>
<keyword evidence="2" id="KW-0812">Transmembrane</keyword>
<dbReference type="EMBL" id="JARAKH010000039">
    <property type="protein sequence ID" value="KAK8382611.1"/>
    <property type="molecule type" value="Genomic_DNA"/>
</dbReference>
<keyword evidence="4" id="KW-1185">Reference proteome</keyword>
<evidence type="ECO:0000313" key="4">
    <source>
        <dbReference type="Proteomes" id="UP001487740"/>
    </source>
</evidence>
<dbReference type="AlphaFoldDB" id="A0AAW0T6P5"/>